<protein>
    <submittedName>
        <fullName evidence="5">Elongation factor G</fullName>
    </submittedName>
    <submittedName>
        <fullName evidence="4">Translation elongation factor 2 (EF-2/EF-G)</fullName>
    </submittedName>
</protein>
<evidence type="ECO:0000313" key="6">
    <source>
        <dbReference type="Proteomes" id="UP000199322"/>
    </source>
</evidence>
<dbReference type="FunFam" id="3.30.230.10:FF:000003">
    <property type="entry name" value="Elongation factor G"/>
    <property type="match status" value="1"/>
</dbReference>
<evidence type="ECO:0000313" key="4">
    <source>
        <dbReference type="EMBL" id="SDC18907.1"/>
    </source>
</evidence>
<dbReference type="Pfam" id="PF03764">
    <property type="entry name" value="EFG_IV"/>
    <property type="match status" value="1"/>
</dbReference>
<accession>A0A1G6JJR5</accession>
<dbReference type="SUPFAM" id="SSF50447">
    <property type="entry name" value="Translation proteins"/>
    <property type="match status" value="1"/>
</dbReference>
<dbReference type="CDD" id="cd03713">
    <property type="entry name" value="EFG_mtEFG_C"/>
    <property type="match status" value="1"/>
</dbReference>
<dbReference type="GO" id="GO:0032790">
    <property type="term" value="P:ribosome disassembly"/>
    <property type="evidence" value="ECO:0007669"/>
    <property type="project" value="TreeGrafter"/>
</dbReference>
<gene>
    <name evidence="5" type="ORF">E4650_04160</name>
    <name evidence="4" type="ORF">SAMN04488588_0551</name>
</gene>
<dbReference type="Gene3D" id="3.30.230.10">
    <property type="match status" value="1"/>
</dbReference>
<evidence type="ECO:0000313" key="7">
    <source>
        <dbReference type="Proteomes" id="UP000297288"/>
    </source>
</evidence>
<dbReference type="SUPFAM" id="SSF54980">
    <property type="entry name" value="EF-G C-terminal domain-like"/>
    <property type="match status" value="2"/>
</dbReference>
<dbReference type="SMART" id="SM00889">
    <property type="entry name" value="EFG_IV"/>
    <property type="match status" value="1"/>
</dbReference>
<dbReference type="GO" id="GO:0003746">
    <property type="term" value="F:translation elongation factor activity"/>
    <property type="evidence" value="ECO:0007669"/>
    <property type="project" value="UniProtKB-KW"/>
</dbReference>
<dbReference type="InterPro" id="IPR047872">
    <property type="entry name" value="EFG_IV"/>
</dbReference>
<dbReference type="CDD" id="cd01434">
    <property type="entry name" value="EFG_mtEFG1_IV"/>
    <property type="match status" value="1"/>
</dbReference>
<reference evidence="5 7" key="2">
    <citation type="submission" date="2019-04" db="EMBL/GenBank/DDBJ databases">
        <title>Draft genome sequence data and analysis of a Fermenting Bacterium, Geotoga petraea strain HO-Geo1, isolated from heavy-oil petroleum reservoir in Russia.</title>
        <authorList>
            <person name="Grouzdev D.S."/>
            <person name="Semenova E.M."/>
            <person name="Sokolova D.S."/>
            <person name="Tourova T.P."/>
            <person name="Poltaraus A.B."/>
            <person name="Nazina T.N."/>
        </authorList>
    </citation>
    <scope>NUCLEOTIDE SEQUENCE [LARGE SCALE GENOMIC DNA]</scope>
    <source>
        <strain evidence="5 7">HO-Geo1</strain>
    </source>
</reference>
<dbReference type="Gene3D" id="3.40.50.300">
    <property type="entry name" value="P-loop containing nucleotide triphosphate hydrolases"/>
    <property type="match status" value="1"/>
</dbReference>
<dbReference type="Proteomes" id="UP000297288">
    <property type="component" value="Unassembled WGS sequence"/>
</dbReference>
<name>A0A1G6JJR5_9BACT</name>
<dbReference type="SUPFAM" id="SSF54211">
    <property type="entry name" value="Ribosomal protein S5 domain 2-like"/>
    <property type="match status" value="1"/>
</dbReference>
<dbReference type="InterPro" id="IPR000795">
    <property type="entry name" value="T_Tr_GTP-bd_dom"/>
</dbReference>
<dbReference type="InterPro" id="IPR014721">
    <property type="entry name" value="Ribsml_uS5_D2-typ_fold_subgr"/>
</dbReference>
<dbReference type="CDD" id="cd16262">
    <property type="entry name" value="EFG_III"/>
    <property type="match status" value="1"/>
</dbReference>
<dbReference type="NCBIfam" id="TIGR00231">
    <property type="entry name" value="small_GTP"/>
    <property type="match status" value="1"/>
</dbReference>
<evidence type="ECO:0000259" key="3">
    <source>
        <dbReference type="PROSITE" id="PS51722"/>
    </source>
</evidence>
<dbReference type="AlphaFoldDB" id="A0A1G6JJR5"/>
<keyword evidence="6" id="KW-1185">Reference proteome</keyword>
<keyword evidence="2" id="KW-0342">GTP-binding</keyword>
<dbReference type="FunFam" id="3.30.70.240:FF:000001">
    <property type="entry name" value="Elongation factor G"/>
    <property type="match status" value="1"/>
</dbReference>
<keyword evidence="1" id="KW-0547">Nucleotide-binding</keyword>
<organism evidence="4 6">
    <name type="scientific">Geotoga petraea</name>
    <dbReference type="NCBI Taxonomy" id="28234"/>
    <lineage>
        <taxon>Bacteria</taxon>
        <taxon>Thermotogati</taxon>
        <taxon>Thermotogota</taxon>
        <taxon>Thermotogae</taxon>
        <taxon>Petrotogales</taxon>
        <taxon>Petrotogaceae</taxon>
        <taxon>Geotoga</taxon>
    </lineage>
</organism>
<dbReference type="InterPro" id="IPR009000">
    <property type="entry name" value="Transl_B-barrel_sf"/>
</dbReference>
<dbReference type="Gene3D" id="2.40.30.10">
    <property type="entry name" value="Translation factors"/>
    <property type="match status" value="1"/>
</dbReference>
<dbReference type="FunFam" id="3.30.70.870:FF:000002">
    <property type="entry name" value="Translation elongation factor 2"/>
    <property type="match status" value="1"/>
</dbReference>
<dbReference type="PROSITE" id="PS51722">
    <property type="entry name" value="G_TR_2"/>
    <property type="match status" value="1"/>
</dbReference>
<dbReference type="NCBIfam" id="NF009891">
    <property type="entry name" value="PRK13351.1-1"/>
    <property type="match status" value="1"/>
</dbReference>
<dbReference type="Pfam" id="PF14492">
    <property type="entry name" value="EFG_III"/>
    <property type="match status" value="1"/>
</dbReference>
<dbReference type="InterPro" id="IPR005517">
    <property type="entry name" value="Transl_elong_EFG/EF2_IV"/>
</dbReference>
<evidence type="ECO:0000256" key="2">
    <source>
        <dbReference type="ARBA" id="ARBA00023134"/>
    </source>
</evidence>
<keyword evidence="4" id="KW-0251">Elongation factor</keyword>
<dbReference type="PANTHER" id="PTHR43261:SF6">
    <property type="entry name" value="ELONGATION FACTOR G-LIKE PROTEIN"/>
    <property type="match status" value="1"/>
</dbReference>
<dbReference type="NCBIfam" id="NF009381">
    <property type="entry name" value="PRK12740.1-5"/>
    <property type="match status" value="1"/>
</dbReference>
<dbReference type="InterPro" id="IPR041095">
    <property type="entry name" value="EFG_II"/>
</dbReference>
<evidence type="ECO:0000313" key="5">
    <source>
        <dbReference type="EMBL" id="TGG88239.1"/>
    </source>
</evidence>
<evidence type="ECO:0000256" key="1">
    <source>
        <dbReference type="ARBA" id="ARBA00022741"/>
    </source>
</evidence>
<dbReference type="InterPro" id="IPR053905">
    <property type="entry name" value="EF-G-like_DII"/>
</dbReference>
<dbReference type="NCBIfam" id="NF009379">
    <property type="entry name" value="PRK12740.1-3"/>
    <property type="match status" value="1"/>
</dbReference>
<dbReference type="RefSeq" id="WP_091402611.1">
    <property type="nucleotide sequence ID" value="NZ_FMYV01000002.1"/>
</dbReference>
<dbReference type="InterPro" id="IPR035647">
    <property type="entry name" value="EFG_III/V"/>
</dbReference>
<dbReference type="GO" id="GO:0003924">
    <property type="term" value="F:GTPase activity"/>
    <property type="evidence" value="ECO:0007669"/>
    <property type="project" value="InterPro"/>
</dbReference>
<dbReference type="Proteomes" id="UP000199322">
    <property type="component" value="Unassembled WGS sequence"/>
</dbReference>
<dbReference type="Pfam" id="PF00679">
    <property type="entry name" value="EFG_C"/>
    <property type="match status" value="1"/>
</dbReference>
<dbReference type="STRING" id="28234.SAMN04488588_0551"/>
<dbReference type="InterPro" id="IPR000640">
    <property type="entry name" value="EFG_V-like"/>
</dbReference>
<feature type="domain" description="Tr-type G" evidence="3">
    <location>
        <begin position="7"/>
        <end position="282"/>
    </location>
</feature>
<dbReference type="InterPro" id="IPR020568">
    <property type="entry name" value="Ribosomal_Su5_D2-typ_SF"/>
</dbReference>
<dbReference type="Pfam" id="PF22042">
    <property type="entry name" value="EF-G_D2"/>
    <property type="match status" value="1"/>
</dbReference>
<keyword evidence="4" id="KW-0648">Protein biosynthesis</keyword>
<dbReference type="Gene3D" id="3.30.70.240">
    <property type="match status" value="1"/>
</dbReference>
<dbReference type="PANTHER" id="PTHR43261">
    <property type="entry name" value="TRANSLATION ELONGATION FACTOR G-RELATED"/>
    <property type="match status" value="1"/>
</dbReference>
<dbReference type="InterPro" id="IPR027417">
    <property type="entry name" value="P-loop_NTPase"/>
</dbReference>
<dbReference type="GO" id="GO:0005525">
    <property type="term" value="F:GTP binding"/>
    <property type="evidence" value="ECO:0007669"/>
    <property type="project" value="UniProtKB-KW"/>
</dbReference>
<dbReference type="Gene3D" id="3.30.70.870">
    <property type="entry name" value="Elongation Factor G (Translational Gtpase), domain 3"/>
    <property type="match status" value="1"/>
</dbReference>
<reference evidence="4 6" key="1">
    <citation type="submission" date="2016-10" db="EMBL/GenBank/DDBJ databases">
        <authorList>
            <person name="de Groot N.N."/>
        </authorList>
    </citation>
    <scope>NUCLEOTIDE SEQUENCE [LARGE SCALE GENOMIC DNA]</scope>
    <source>
        <strain evidence="4 6">WG14</strain>
    </source>
</reference>
<dbReference type="Pfam" id="PF00009">
    <property type="entry name" value="GTP_EFTU"/>
    <property type="match status" value="1"/>
</dbReference>
<dbReference type="EMBL" id="FMYV01000002">
    <property type="protein sequence ID" value="SDC18907.1"/>
    <property type="molecule type" value="Genomic_DNA"/>
</dbReference>
<dbReference type="SMART" id="SM00838">
    <property type="entry name" value="EFG_C"/>
    <property type="match status" value="1"/>
</dbReference>
<dbReference type="EMBL" id="SRME01000002">
    <property type="protein sequence ID" value="TGG88239.1"/>
    <property type="molecule type" value="Genomic_DNA"/>
</dbReference>
<proteinExistence type="predicted"/>
<dbReference type="OrthoDB" id="9804431at2"/>
<dbReference type="InterPro" id="IPR009022">
    <property type="entry name" value="EFG_III"/>
</dbReference>
<dbReference type="InterPro" id="IPR005225">
    <property type="entry name" value="Small_GTP-bd"/>
</dbReference>
<dbReference type="InterPro" id="IPR035649">
    <property type="entry name" value="EFG_V"/>
</dbReference>
<dbReference type="SUPFAM" id="SSF52540">
    <property type="entry name" value="P-loop containing nucleoside triphosphate hydrolases"/>
    <property type="match status" value="1"/>
</dbReference>
<sequence length="687" mass="76670">MGKFNTTQKRVIGVFGHHACGKTTLMDAILKDYAGADRIGQKYLDKEPIEKEKGATYSNHVVTVDYEDLRVNFIDTPGSAEFLGDIEIALHSVDNVLIVVNAHAGVEVSTERIWNVAREMNKPVLFFINQVDKEGSNFGNVVSQLKEKFEDGLKIVPFQVPIGEGEKFKGIVNLLTKSSYIYEKDTSGKYTEINDVDKDAKEYFDLYHSELVEDIVEFDDELLEKYFEGGEDSLSQDDLMNDLHEAFDHDAIAPVLVGSALQNIGVDRLLTALKKFGMLVSERIFETEDGAEIKPDENGDLTGIIIKNDVDPFVGKLTYIRIVSGQLKAGDSFYIVQQESNEKASHLYIPRSDKNEELDVASPGDIILIPKLKNTFIGSTITKGKKVILKEAKFPEPMISKSISPESKNEIDKITNALQKLSESDPTFTWNFDSETGETVVSGIGSTHLEVMMERLKKNFEIKINIGEPKIAYRETIRTSTEAEYKHKKQTGGHGQYGHVKIRVEPLQRGEGYEFVDEIVGGVIPKSYIPSVDKGIQEAMKNGILAGYPVVDVKVTLYDGSHHEVDSSDIAFQIAARAAFKEALKMAKSVILEPIMQVEVFVPNEYTGDVMGEITSKRGRPMGMENYGKGNDKINAEIPLAEMMDFSPRLSSLTSGKGYFNMKFSHYNETSPDIQDKIIKESKVETE</sequence>